<dbReference type="Pfam" id="PF00528">
    <property type="entry name" value="BPD_transp_1"/>
    <property type="match status" value="1"/>
</dbReference>
<dbReference type="SUPFAM" id="SSF161098">
    <property type="entry name" value="MetI-like"/>
    <property type="match status" value="1"/>
</dbReference>
<dbReference type="Gene3D" id="1.10.3720.10">
    <property type="entry name" value="MetI-like"/>
    <property type="match status" value="1"/>
</dbReference>
<evidence type="ECO:0000256" key="5">
    <source>
        <dbReference type="ARBA" id="ARBA00022989"/>
    </source>
</evidence>
<dbReference type="EMBL" id="BAAAQR010000002">
    <property type="protein sequence ID" value="GAA2140126.1"/>
    <property type="molecule type" value="Genomic_DNA"/>
</dbReference>
<dbReference type="SUPFAM" id="SSF160964">
    <property type="entry name" value="MalF N-terminal region-like"/>
    <property type="match status" value="1"/>
</dbReference>
<evidence type="ECO:0000313" key="11">
    <source>
        <dbReference type="Proteomes" id="UP001501771"/>
    </source>
</evidence>
<dbReference type="PANTHER" id="PTHR43005:SF1">
    <property type="entry name" value="SPERMIDINE_PUTRESCINE TRANSPORT SYSTEM PERMEASE PROTEIN"/>
    <property type="match status" value="1"/>
</dbReference>
<keyword evidence="4 7" id="KW-0812">Transmembrane</keyword>
<keyword evidence="3" id="KW-1003">Cell membrane</keyword>
<dbReference type="PANTHER" id="PTHR43005">
    <property type="entry name" value="BLR7065 PROTEIN"/>
    <property type="match status" value="1"/>
</dbReference>
<feature type="transmembrane region" description="Helical" evidence="7">
    <location>
        <begin position="123"/>
        <end position="144"/>
    </location>
</feature>
<feature type="domain" description="ABC transmembrane type-1" evidence="9">
    <location>
        <begin position="119"/>
        <end position="332"/>
    </location>
</feature>
<gene>
    <name evidence="10" type="ORF">GCM10009844_09490</name>
</gene>
<feature type="transmembrane region" description="Helical" evidence="7">
    <location>
        <begin position="311"/>
        <end position="331"/>
    </location>
</feature>
<dbReference type="PROSITE" id="PS50928">
    <property type="entry name" value="ABC_TM1"/>
    <property type="match status" value="1"/>
</dbReference>
<name>A0ABP5L0K9_9ACTN</name>
<evidence type="ECO:0000256" key="2">
    <source>
        <dbReference type="ARBA" id="ARBA00022448"/>
    </source>
</evidence>
<comment type="similarity">
    <text evidence="7">Belongs to the binding-protein-dependent transport system permease family.</text>
</comment>
<keyword evidence="6 7" id="KW-0472">Membrane</keyword>
<feature type="transmembrane region" description="Helical" evidence="7">
    <location>
        <begin position="156"/>
        <end position="176"/>
    </location>
</feature>
<dbReference type="Proteomes" id="UP001501771">
    <property type="component" value="Unassembled WGS sequence"/>
</dbReference>
<accession>A0ABP5L0K9</accession>
<dbReference type="InterPro" id="IPR000515">
    <property type="entry name" value="MetI-like"/>
</dbReference>
<dbReference type="CDD" id="cd06261">
    <property type="entry name" value="TM_PBP2"/>
    <property type="match status" value="1"/>
</dbReference>
<comment type="caution">
    <text evidence="10">The sequence shown here is derived from an EMBL/GenBank/DDBJ whole genome shotgun (WGS) entry which is preliminary data.</text>
</comment>
<evidence type="ECO:0000256" key="6">
    <source>
        <dbReference type="ARBA" id="ARBA00023136"/>
    </source>
</evidence>
<reference evidence="11" key="1">
    <citation type="journal article" date="2019" name="Int. J. Syst. Evol. Microbiol.">
        <title>The Global Catalogue of Microorganisms (GCM) 10K type strain sequencing project: providing services to taxonomists for standard genome sequencing and annotation.</title>
        <authorList>
            <consortium name="The Broad Institute Genomics Platform"/>
            <consortium name="The Broad Institute Genome Sequencing Center for Infectious Disease"/>
            <person name="Wu L."/>
            <person name="Ma J."/>
        </authorList>
    </citation>
    <scope>NUCLEOTIDE SEQUENCE [LARGE SCALE GENOMIC DNA]</scope>
    <source>
        <strain evidence="11">JCM 16022</strain>
    </source>
</reference>
<evidence type="ECO:0000256" key="1">
    <source>
        <dbReference type="ARBA" id="ARBA00004651"/>
    </source>
</evidence>
<comment type="subcellular location">
    <subcellularLocation>
        <location evidence="1 7">Cell membrane</location>
        <topology evidence="1 7">Multi-pass membrane protein</topology>
    </subcellularLocation>
</comment>
<evidence type="ECO:0000259" key="9">
    <source>
        <dbReference type="PROSITE" id="PS50928"/>
    </source>
</evidence>
<proteinExistence type="inferred from homology"/>
<evidence type="ECO:0000256" key="8">
    <source>
        <dbReference type="SAM" id="MobiDB-lite"/>
    </source>
</evidence>
<keyword evidence="2 7" id="KW-0813">Transport</keyword>
<evidence type="ECO:0000313" key="10">
    <source>
        <dbReference type="EMBL" id="GAA2140126.1"/>
    </source>
</evidence>
<feature type="transmembrane region" description="Helical" evidence="7">
    <location>
        <begin position="262"/>
        <end position="284"/>
    </location>
</feature>
<feature type="transmembrane region" description="Helical" evidence="7">
    <location>
        <begin position="203"/>
        <end position="226"/>
    </location>
</feature>
<feature type="compositionally biased region" description="Basic and acidic residues" evidence="8">
    <location>
        <begin position="15"/>
        <end position="26"/>
    </location>
</feature>
<protein>
    <submittedName>
        <fullName evidence="10">Sugar ABC transporter permease</fullName>
    </submittedName>
</protein>
<keyword evidence="5 7" id="KW-1133">Transmembrane helix</keyword>
<feature type="region of interest" description="Disordered" evidence="8">
    <location>
        <begin position="1"/>
        <end position="26"/>
    </location>
</feature>
<dbReference type="RefSeq" id="WP_344148370.1">
    <property type="nucleotide sequence ID" value="NZ_BAAAQR010000002.1"/>
</dbReference>
<sequence length="343" mass="38161">MSTTDVTAAPARPEPQPDRGGGDRGPGRLRASFDKHWYAWAMVLPTVVVLGALVLAPLVQGIYQSFTDLNEGNQRDTICTKTLGGGTECEPNPDKAKFVGLKNYTDVLTGERGRFWMQFTNTIVWTIACVFFHFTIGLGLAVMLNRNFRGRSLYRVLLIVPWAVPAFVSAFAWKFLFNPKFGLINSTLEHLGMNGVEWFNHRWTAMFAAIVTNVWLGVPFMMVALLGGLQSINQDLYEAASIDGASPWQRFRNITLPGLRPVSSTVILLGTIWTFNMFPIIYFVTGGQPAGETEILVTGAFRAAFEGVRNYSLAATYGVMILSLLMVYASFYRRALRKQGEVF</sequence>
<dbReference type="InterPro" id="IPR035906">
    <property type="entry name" value="MetI-like_sf"/>
</dbReference>
<evidence type="ECO:0000256" key="7">
    <source>
        <dbReference type="RuleBase" id="RU363032"/>
    </source>
</evidence>
<organism evidence="10 11">
    <name type="scientific">Nocardioides koreensis</name>
    <dbReference type="NCBI Taxonomy" id="433651"/>
    <lineage>
        <taxon>Bacteria</taxon>
        <taxon>Bacillati</taxon>
        <taxon>Actinomycetota</taxon>
        <taxon>Actinomycetes</taxon>
        <taxon>Propionibacteriales</taxon>
        <taxon>Nocardioidaceae</taxon>
        <taxon>Nocardioides</taxon>
    </lineage>
</organism>
<keyword evidence="11" id="KW-1185">Reference proteome</keyword>
<evidence type="ECO:0000256" key="3">
    <source>
        <dbReference type="ARBA" id="ARBA00022475"/>
    </source>
</evidence>
<feature type="transmembrane region" description="Helical" evidence="7">
    <location>
        <begin position="37"/>
        <end position="59"/>
    </location>
</feature>
<evidence type="ECO:0000256" key="4">
    <source>
        <dbReference type="ARBA" id="ARBA00022692"/>
    </source>
</evidence>